<dbReference type="InterPro" id="IPR000398">
    <property type="entry name" value="Thymidylate_synthase"/>
</dbReference>
<evidence type="ECO:0000259" key="4">
    <source>
        <dbReference type="Pfam" id="PF00303"/>
    </source>
</evidence>
<dbReference type="GO" id="GO:0006231">
    <property type="term" value="P:dTMP biosynthetic process"/>
    <property type="evidence" value="ECO:0007669"/>
    <property type="project" value="InterPro"/>
</dbReference>
<name>A0A3P6E9F8_BRAOL</name>
<dbReference type="PANTHER" id="PTHR11548:SF2">
    <property type="entry name" value="THYMIDYLATE SYNTHASE"/>
    <property type="match status" value="1"/>
</dbReference>
<dbReference type="AlphaFoldDB" id="A0A3P6E9F8"/>
<dbReference type="GO" id="GO:0004146">
    <property type="term" value="F:dihydrofolate reductase activity"/>
    <property type="evidence" value="ECO:0007669"/>
    <property type="project" value="TreeGrafter"/>
</dbReference>
<reference evidence="5" key="1">
    <citation type="submission" date="2018-11" db="EMBL/GenBank/DDBJ databases">
        <authorList>
            <consortium name="Genoscope - CEA"/>
            <person name="William W."/>
        </authorList>
    </citation>
    <scope>NUCLEOTIDE SEQUENCE</scope>
</reference>
<dbReference type="Gene3D" id="3.30.572.10">
    <property type="entry name" value="Thymidylate synthase/dCMP hydroxymethylase domain"/>
    <property type="match status" value="1"/>
</dbReference>
<gene>
    <name evidence="5" type="ORF">BOLC7T46493H</name>
</gene>
<dbReference type="GO" id="GO:0005829">
    <property type="term" value="C:cytosol"/>
    <property type="evidence" value="ECO:0007669"/>
    <property type="project" value="TreeGrafter"/>
</dbReference>
<keyword evidence="3" id="KW-0808">Transferase</keyword>
<dbReference type="NCBIfam" id="TIGR03284">
    <property type="entry name" value="thym_sym"/>
    <property type="match status" value="1"/>
</dbReference>
<dbReference type="Pfam" id="PF00303">
    <property type="entry name" value="Thymidylat_synt"/>
    <property type="match status" value="1"/>
</dbReference>
<keyword evidence="2" id="KW-0489">Methyltransferase</keyword>
<dbReference type="GO" id="GO:0032259">
    <property type="term" value="P:methylation"/>
    <property type="evidence" value="ECO:0007669"/>
    <property type="project" value="UniProtKB-KW"/>
</dbReference>
<protein>
    <recommendedName>
        <fullName evidence="1">thymidylate synthase</fullName>
        <ecNumber evidence="1">2.1.1.45</ecNumber>
    </recommendedName>
</protein>
<evidence type="ECO:0000313" key="5">
    <source>
        <dbReference type="EMBL" id="VDD40933.1"/>
    </source>
</evidence>
<evidence type="ECO:0000256" key="3">
    <source>
        <dbReference type="ARBA" id="ARBA00022679"/>
    </source>
</evidence>
<dbReference type="InterPro" id="IPR045097">
    <property type="entry name" value="Thymidate_synth/dCMP_Mease"/>
</dbReference>
<dbReference type="GO" id="GO:0005739">
    <property type="term" value="C:mitochondrion"/>
    <property type="evidence" value="ECO:0007669"/>
    <property type="project" value="TreeGrafter"/>
</dbReference>
<dbReference type="EMBL" id="LR031876">
    <property type="protein sequence ID" value="VDD40933.1"/>
    <property type="molecule type" value="Genomic_DNA"/>
</dbReference>
<proteinExistence type="predicted"/>
<dbReference type="InterPro" id="IPR036926">
    <property type="entry name" value="Thymidate_synth/dCMP_Mease_sf"/>
</dbReference>
<dbReference type="PRINTS" id="PR00108">
    <property type="entry name" value="THYMDSNTHASE"/>
</dbReference>
<dbReference type="CDD" id="cd00351">
    <property type="entry name" value="TS_Pyrimidine_HMase"/>
    <property type="match status" value="1"/>
</dbReference>
<dbReference type="SUPFAM" id="SSF55831">
    <property type="entry name" value="Thymidylate synthase/dCMP hydroxymethylase"/>
    <property type="match status" value="1"/>
</dbReference>
<evidence type="ECO:0000256" key="1">
    <source>
        <dbReference type="ARBA" id="ARBA00011947"/>
    </source>
</evidence>
<dbReference type="EC" id="2.1.1.45" evidence="1"/>
<dbReference type="PANTHER" id="PTHR11548">
    <property type="entry name" value="THYMIDYLATE SYNTHASE 1"/>
    <property type="match status" value="1"/>
</dbReference>
<accession>A0A3P6E9F8</accession>
<dbReference type="InterPro" id="IPR023451">
    <property type="entry name" value="Thymidate_synth/dCMP_Mease_dom"/>
</dbReference>
<sequence>MSAWNPSDLKLMALPPCHMFPQFFVANGELSCQMYQRSADMGLGVPFNIASYSLLTCILAHVCDLVPGDFIHVIGDAHVYKNHVRPLQEQLENPPKPFPDLFQLYSYLYLGSLQVLKINPEKKHIDSFVAADFELIGYDPHKKYI</sequence>
<feature type="domain" description="Thymidylate synthase/dCMP hydroxymethylase" evidence="4">
    <location>
        <begin position="1"/>
        <end position="143"/>
    </location>
</feature>
<dbReference type="GO" id="GO:0004799">
    <property type="term" value="F:thymidylate synthase activity"/>
    <property type="evidence" value="ECO:0007669"/>
    <property type="project" value="UniProtKB-EC"/>
</dbReference>
<organism evidence="5">
    <name type="scientific">Brassica oleracea</name>
    <name type="common">Wild cabbage</name>
    <dbReference type="NCBI Taxonomy" id="3712"/>
    <lineage>
        <taxon>Eukaryota</taxon>
        <taxon>Viridiplantae</taxon>
        <taxon>Streptophyta</taxon>
        <taxon>Embryophyta</taxon>
        <taxon>Tracheophyta</taxon>
        <taxon>Spermatophyta</taxon>
        <taxon>Magnoliopsida</taxon>
        <taxon>eudicotyledons</taxon>
        <taxon>Gunneridae</taxon>
        <taxon>Pentapetalae</taxon>
        <taxon>rosids</taxon>
        <taxon>malvids</taxon>
        <taxon>Brassicales</taxon>
        <taxon>Brassicaceae</taxon>
        <taxon>Brassiceae</taxon>
        <taxon>Brassica</taxon>
    </lineage>
</organism>
<evidence type="ECO:0000256" key="2">
    <source>
        <dbReference type="ARBA" id="ARBA00022603"/>
    </source>
</evidence>